<dbReference type="InterPro" id="IPR057475">
    <property type="entry name" value="CUT_C"/>
</dbReference>
<dbReference type="GO" id="GO:0005886">
    <property type="term" value="C:plasma membrane"/>
    <property type="evidence" value="ECO:0007669"/>
    <property type="project" value="UniProtKB-SubCell"/>
</dbReference>
<evidence type="ECO:0000256" key="1">
    <source>
        <dbReference type="ARBA" id="ARBA00004251"/>
    </source>
</evidence>
<gene>
    <name evidence="10" type="ORF">MSPICULIGERA_LOCUS2462</name>
</gene>
<keyword evidence="5" id="KW-0732">Signal</keyword>
<evidence type="ECO:0000256" key="5">
    <source>
        <dbReference type="ARBA" id="ARBA00022729"/>
    </source>
</evidence>
<dbReference type="GO" id="GO:0042302">
    <property type="term" value="F:structural constituent of cuticle"/>
    <property type="evidence" value="ECO:0007669"/>
    <property type="project" value="UniProtKB-KW"/>
</dbReference>
<dbReference type="Proteomes" id="UP001177023">
    <property type="component" value="Unassembled WGS sequence"/>
</dbReference>
<evidence type="ECO:0000256" key="6">
    <source>
        <dbReference type="ARBA" id="ARBA00022989"/>
    </source>
</evidence>
<protein>
    <recommendedName>
        <fullName evidence="9">ZP domain-containing protein</fullName>
    </recommendedName>
</protein>
<sequence>MSQPRGLFLSVTIIISFHPMFVTKVDRSYNVQCFYTEVEKTVSQQLDVGMSPEQLKNIQGDDPAAAGGLARRPANGQNQFGLDDGVPEETITSTFQLPTCRYEVLTETDKGEPVKFATVGQHVYHRWSCEDPAHPEAESPFCATVHSCNVREESGKQAMLLDENGCSVDKYLLTNLVYTSALTGGQSSFVFKFADQPSLYFQCQIRLSLKEDGACHRTSDACPNTLRGKRSAQNVTVTQPRGPDVDVFSQSMTVFEVDEDADKSNNKVAQSLAEQWEGGVEICMTQWSFNLLVSVMATIGLTTLLTLALLCRKHTAKVSFLEQ</sequence>
<feature type="domain" description="ZP" evidence="9">
    <location>
        <begin position="1"/>
        <end position="222"/>
    </location>
</feature>
<keyword evidence="3" id="KW-1003">Cell membrane</keyword>
<evidence type="ECO:0000313" key="10">
    <source>
        <dbReference type="EMBL" id="CAJ0563505.1"/>
    </source>
</evidence>
<evidence type="ECO:0000256" key="8">
    <source>
        <dbReference type="SAM" id="Phobius"/>
    </source>
</evidence>
<evidence type="ECO:0000256" key="4">
    <source>
        <dbReference type="ARBA" id="ARBA00022692"/>
    </source>
</evidence>
<dbReference type="Pfam" id="PF25057">
    <property type="entry name" value="CUT_N"/>
    <property type="match status" value="1"/>
</dbReference>
<dbReference type="InterPro" id="IPR001507">
    <property type="entry name" value="ZP_dom"/>
</dbReference>
<dbReference type="PANTHER" id="PTHR22907">
    <property type="entry name" value="GH04558P"/>
    <property type="match status" value="1"/>
</dbReference>
<dbReference type="PROSITE" id="PS51034">
    <property type="entry name" value="ZP_2"/>
    <property type="match status" value="1"/>
</dbReference>
<comment type="caution">
    <text evidence="10">The sequence shown here is derived from an EMBL/GenBank/DDBJ whole genome shotgun (WGS) entry which is preliminary data.</text>
</comment>
<dbReference type="EMBL" id="CATQJA010000717">
    <property type="protein sequence ID" value="CAJ0563505.1"/>
    <property type="molecule type" value="Genomic_DNA"/>
</dbReference>
<evidence type="ECO:0000256" key="2">
    <source>
        <dbReference type="ARBA" id="ARBA00022460"/>
    </source>
</evidence>
<keyword evidence="4 8" id="KW-0812">Transmembrane</keyword>
<keyword evidence="11" id="KW-1185">Reference proteome</keyword>
<dbReference type="AlphaFoldDB" id="A0AA36FVC3"/>
<dbReference type="InterPro" id="IPR056953">
    <property type="entry name" value="CUT_N"/>
</dbReference>
<accession>A0AA36FVC3</accession>
<feature type="non-terminal residue" evidence="10">
    <location>
        <position position="323"/>
    </location>
</feature>
<dbReference type="SMART" id="SM00241">
    <property type="entry name" value="ZP"/>
    <property type="match status" value="1"/>
</dbReference>
<keyword evidence="2" id="KW-0193">Cuticle</keyword>
<reference evidence="10" key="1">
    <citation type="submission" date="2023-06" db="EMBL/GenBank/DDBJ databases">
        <authorList>
            <person name="Delattre M."/>
        </authorList>
    </citation>
    <scope>NUCLEOTIDE SEQUENCE</scope>
    <source>
        <strain evidence="10">AF72</strain>
    </source>
</reference>
<dbReference type="InterPro" id="IPR051962">
    <property type="entry name" value="Cuticlin"/>
</dbReference>
<name>A0AA36FVC3_9BILA</name>
<dbReference type="Pfam" id="PF25301">
    <property type="entry name" value="CUT_C"/>
    <property type="match status" value="1"/>
</dbReference>
<comment type="subcellular location">
    <subcellularLocation>
        <location evidence="1">Cell membrane</location>
        <topology evidence="1">Single-pass type I membrane protein</topology>
    </subcellularLocation>
</comment>
<organism evidence="10 11">
    <name type="scientific">Mesorhabditis spiculigera</name>
    <dbReference type="NCBI Taxonomy" id="96644"/>
    <lineage>
        <taxon>Eukaryota</taxon>
        <taxon>Metazoa</taxon>
        <taxon>Ecdysozoa</taxon>
        <taxon>Nematoda</taxon>
        <taxon>Chromadorea</taxon>
        <taxon>Rhabditida</taxon>
        <taxon>Rhabditina</taxon>
        <taxon>Rhabditomorpha</taxon>
        <taxon>Rhabditoidea</taxon>
        <taxon>Rhabditidae</taxon>
        <taxon>Mesorhabditinae</taxon>
        <taxon>Mesorhabditis</taxon>
    </lineage>
</organism>
<evidence type="ECO:0000256" key="7">
    <source>
        <dbReference type="ARBA" id="ARBA00023136"/>
    </source>
</evidence>
<keyword evidence="6 8" id="KW-1133">Transmembrane helix</keyword>
<evidence type="ECO:0000313" key="11">
    <source>
        <dbReference type="Proteomes" id="UP001177023"/>
    </source>
</evidence>
<dbReference type="PANTHER" id="PTHR22907:SF34">
    <property type="entry name" value="ZP DOMAIN-CONTAINING PROTEIN"/>
    <property type="match status" value="1"/>
</dbReference>
<keyword evidence="7 8" id="KW-0472">Membrane</keyword>
<feature type="transmembrane region" description="Helical" evidence="8">
    <location>
        <begin position="287"/>
        <end position="310"/>
    </location>
</feature>
<evidence type="ECO:0000256" key="3">
    <source>
        <dbReference type="ARBA" id="ARBA00022475"/>
    </source>
</evidence>
<dbReference type="InterPro" id="IPR042235">
    <property type="entry name" value="ZP-C_dom"/>
</dbReference>
<proteinExistence type="predicted"/>
<evidence type="ECO:0000259" key="9">
    <source>
        <dbReference type="PROSITE" id="PS51034"/>
    </source>
</evidence>
<dbReference type="Gene3D" id="2.60.40.4100">
    <property type="entry name" value="Zona pellucida, ZP-C domain"/>
    <property type="match status" value="1"/>
</dbReference>